<dbReference type="OrthoDB" id="1492301at2"/>
<name>A0A2S9K9Y2_9BURK</name>
<protein>
    <recommendedName>
        <fullName evidence="3">TIGR04255 family protein</fullName>
    </recommendedName>
</protein>
<dbReference type="AlphaFoldDB" id="A0A2S9K9Y2"/>
<comment type="caution">
    <text evidence="1">The sequence shown here is derived from an EMBL/GenBank/DDBJ whole genome shotgun (WGS) entry which is preliminary data.</text>
</comment>
<sequence>MQKKTIKFQAVLFGTFNFPADPDTTFKLMTIFAPLGFMPQVMNVQDPIAGLTSQRLGLTKGSEMQIQFSPDRIDFTAPMPSMDIDIFLNDVVDYVGKLERGSLQFNRVALVIDALFEELSQTESEALRGKLLPQSGINSVEWVARWVTPLSIHNEQYNACFEAVTATGLMMIINGRMHPLSGIKTMHDVSTTPSNTAHRFNVDNLQETLYGISKIILDRDNIF</sequence>
<reference evidence="1 2" key="1">
    <citation type="submission" date="2018-03" db="EMBL/GenBank/DDBJ databases">
        <title>Comparative genomics illustrates the genes involved in a hyperalkaliphilic mechanisms of Serpentinomonas isolated from highly-alkaline calcium-rich serpentinized springs.</title>
        <authorList>
            <person name="Suzuki S."/>
            <person name="Ishii S."/>
            <person name="Walworth N."/>
            <person name="Bird L."/>
            <person name="Kuenen J.G."/>
            <person name="Nealson K.H."/>
        </authorList>
    </citation>
    <scope>NUCLEOTIDE SEQUENCE [LARGE SCALE GENOMIC DNA]</scope>
    <source>
        <strain evidence="1 2">83</strain>
    </source>
</reference>
<evidence type="ECO:0000313" key="2">
    <source>
        <dbReference type="Proteomes" id="UP000238326"/>
    </source>
</evidence>
<gene>
    <name evidence="1" type="ORF">C6P61_17320</name>
</gene>
<dbReference type="EMBL" id="PVLR01000082">
    <property type="protein sequence ID" value="PRD67273.1"/>
    <property type="molecule type" value="Genomic_DNA"/>
</dbReference>
<organism evidence="1 2">
    <name type="scientific">Malikia spinosa</name>
    <dbReference type="NCBI Taxonomy" id="86180"/>
    <lineage>
        <taxon>Bacteria</taxon>
        <taxon>Pseudomonadati</taxon>
        <taxon>Pseudomonadota</taxon>
        <taxon>Betaproteobacteria</taxon>
        <taxon>Burkholderiales</taxon>
        <taxon>Comamonadaceae</taxon>
        <taxon>Malikia</taxon>
    </lineage>
</organism>
<dbReference type="RefSeq" id="WP_105731143.1">
    <property type="nucleotide sequence ID" value="NZ_PVLR01000082.1"/>
</dbReference>
<accession>A0A2S9K9Y2</accession>
<keyword evidence="2" id="KW-1185">Reference proteome</keyword>
<dbReference type="Proteomes" id="UP000238326">
    <property type="component" value="Unassembled WGS sequence"/>
</dbReference>
<proteinExistence type="predicted"/>
<evidence type="ECO:0000313" key="1">
    <source>
        <dbReference type="EMBL" id="PRD67273.1"/>
    </source>
</evidence>
<evidence type="ECO:0008006" key="3">
    <source>
        <dbReference type="Google" id="ProtNLM"/>
    </source>
</evidence>